<dbReference type="EMBL" id="JBDLBQ010000007">
    <property type="protein sequence ID" value="MFN2102909.1"/>
    <property type="molecule type" value="Genomic_DNA"/>
</dbReference>
<evidence type="ECO:0000313" key="1">
    <source>
        <dbReference type="EMBL" id="MFN2102909.1"/>
    </source>
</evidence>
<protein>
    <recommendedName>
        <fullName evidence="3">DUF4375 domain-containing protein</fullName>
    </recommendedName>
</protein>
<evidence type="ECO:0008006" key="3">
    <source>
        <dbReference type="Google" id="ProtNLM"/>
    </source>
</evidence>
<proteinExistence type="predicted"/>
<keyword evidence="2" id="KW-1185">Reference proteome</keyword>
<sequence>MIKDYNRYTFEGKELKEGLLEFLKNDVFDDRGWNMVADTEFMNIIIYPSCVNTFAENEVCFWKNPRAEAVSQFDDYWSVGELEEYATEEEIEKAKSKSIDNYEELDLEIYKDNLFDIIKDKESFLEDLDTWLSFDRFFEIFVDNFNNAFEDL</sequence>
<comment type="caution">
    <text evidence="1">The sequence shown here is derived from an EMBL/GenBank/DDBJ whole genome shotgun (WGS) entry which is preliminary data.</text>
</comment>
<name>A0ABW9KEZ4_9FIRM</name>
<dbReference type="RefSeq" id="WP_412702049.1">
    <property type="nucleotide sequence ID" value="NZ_JBDLBQ010000007.1"/>
</dbReference>
<dbReference type="Proteomes" id="UP001634413">
    <property type="component" value="Unassembled WGS sequence"/>
</dbReference>
<reference evidence="1 2" key="1">
    <citation type="journal article" date="2024" name="Anaerobe">
        <title>The identification of Finegoldia dalianensis sp. nov., isolated from the pus of a patient with skin abscess and genomic analysis of the strains belonging to Finegoldia genus.</title>
        <authorList>
            <person name="Li Y."/>
            <person name="Wang Y."/>
            <person name="Xiao D."/>
            <person name="Wang J."/>
            <person name="Jin D."/>
        </authorList>
    </citation>
    <scope>NUCLEOTIDE SEQUENCE [LARGE SCALE GENOMIC DNA]</scope>
    <source>
        <strain evidence="1 2">LY240594</strain>
    </source>
</reference>
<gene>
    <name evidence="1" type="ORF">ABDJ34_08340</name>
</gene>
<organism evidence="1 2">
    <name type="scientific">Finegoldia dalianensis</name>
    <dbReference type="NCBI Taxonomy" id="3145239"/>
    <lineage>
        <taxon>Bacteria</taxon>
        <taxon>Bacillati</taxon>
        <taxon>Bacillota</taxon>
        <taxon>Tissierellia</taxon>
        <taxon>Tissierellales</taxon>
        <taxon>Peptoniphilaceae</taxon>
        <taxon>Finegoldia</taxon>
    </lineage>
</organism>
<accession>A0ABW9KEZ4</accession>
<evidence type="ECO:0000313" key="2">
    <source>
        <dbReference type="Proteomes" id="UP001634413"/>
    </source>
</evidence>